<dbReference type="EMBL" id="JWZX01002399">
    <property type="protein sequence ID" value="KOO29545.1"/>
    <property type="molecule type" value="Genomic_DNA"/>
</dbReference>
<dbReference type="InterPro" id="IPR018247">
    <property type="entry name" value="EF_Hand_1_Ca_BS"/>
</dbReference>
<dbReference type="OrthoDB" id="186625at2759"/>
<feature type="region of interest" description="Disordered" evidence="2">
    <location>
        <begin position="1"/>
        <end position="25"/>
    </location>
</feature>
<accession>A0A0M0JST0</accession>
<evidence type="ECO:0000313" key="5">
    <source>
        <dbReference type="Proteomes" id="UP000037460"/>
    </source>
</evidence>
<reference evidence="5" key="1">
    <citation type="journal article" date="2015" name="PLoS Genet.">
        <title>Genome Sequence and Transcriptome Analyses of Chrysochromulina tobin: Metabolic Tools for Enhanced Algal Fitness in the Prominent Order Prymnesiales (Haptophyceae).</title>
        <authorList>
            <person name="Hovde B.T."/>
            <person name="Deodato C.R."/>
            <person name="Hunsperger H.M."/>
            <person name="Ryken S.A."/>
            <person name="Yost W."/>
            <person name="Jha R.K."/>
            <person name="Patterson J."/>
            <person name="Monnat R.J. Jr."/>
            <person name="Barlow S.B."/>
            <person name="Starkenburg S.R."/>
            <person name="Cattolico R.A."/>
        </authorList>
    </citation>
    <scope>NUCLEOTIDE SEQUENCE</scope>
    <source>
        <strain evidence="5">CCMP291</strain>
    </source>
</reference>
<dbReference type="GO" id="GO:0005509">
    <property type="term" value="F:calcium ion binding"/>
    <property type="evidence" value="ECO:0007669"/>
    <property type="project" value="InterPro"/>
</dbReference>
<dbReference type="InterPro" id="IPR002048">
    <property type="entry name" value="EF_hand_dom"/>
</dbReference>
<dbReference type="InterPro" id="IPR011992">
    <property type="entry name" value="EF-hand-dom_pair"/>
</dbReference>
<evidence type="ECO:0000259" key="3">
    <source>
        <dbReference type="PROSITE" id="PS50222"/>
    </source>
</evidence>
<name>A0A0M0JST0_9EUKA</name>
<dbReference type="Proteomes" id="UP000037460">
    <property type="component" value="Unassembled WGS sequence"/>
</dbReference>
<protein>
    <recommendedName>
        <fullName evidence="3">EF-hand domain-containing protein</fullName>
    </recommendedName>
</protein>
<dbReference type="Pfam" id="PF13202">
    <property type="entry name" value="EF-hand_5"/>
    <property type="match status" value="2"/>
</dbReference>
<dbReference type="PROSITE" id="PS00018">
    <property type="entry name" value="EF_HAND_1"/>
    <property type="match status" value="3"/>
</dbReference>
<dbReference type="SUPFAM" id="SSF47473">
    <property type="entry name" value="EF-hand"/>
    <property type="match status" value="2"/>
</dbReference>
<dbReference type="SMART" id="SM00054">
    <property type="entry name" value="EFh"/>
    <property type="match status" value="3"/>
</dbReference>
<evidence type="ECO:0000256" key="1">
    <source>
        <dbReference type="ARBA" id="ARBA00022837"/>
    </source>
</evidence>
<sequence length="408" mass="46072">MQKTKVRVRKVEVPPPPPTPGSNSTIAKQLLEQRASYPRSADVDLDDVQDLKLSFEEFYAHFPRSVRETRGSLGILEWFNAADMDGSGSLSMNEFFAWTLSSSTDKHGVGTLRRIFDRFDREKCGSLNTWEFESLCESVKYGRFASEIFASLDNERTGKIDYAILDRDVLRRSEDGSLSARAKGMLSSLMVAEMHAEMTTQTGANADEVRQLAAKWSLKERESALKLFAELQALLASSGALVIDIMGLFNNDLEPLIDDTEFHSTLQKVFKCRARPWVIDECFGLLDHDGSGVIGMDELFEFVRGYRHAHDKRSLNVRRCKIRPPHGVAWCLADLAWDVENLRIMLYQMLDRAGAPVCDLVKAWDRSGDRVLSEEEFLHNLESLFPASLGNLFRREVLSSGLYFGAIP</sequence>
<dbReference type="AlphaFoldDB" id="A0A0M0JST0"/>
<proteinExistence type="predicted"/>
<evidence type="ECO:0000256" key="2">
    <source>
        <dbReference type="SAM" id="MobiDB-lite"/>
    </source>
</evidence>
<gene>
    <name evidence="4" type="ORF">Ctob_003476</name>
</gene>
<dbReference type="Gene3D" id="1.10.238.10">
    <property type="entry name" value="EF-hand"/>
    <property type="match status" value="3"/>
</dbReference>
<feature type="domain" description="EF-hand" evidence="3">
    <location>
        <begin position="279"/>
        <end position="309"/>
    </location>
</feature>
<dbReference type="PROSITE" id="PS50222">
    <property type="entry name" value="EF_HAND_2"/>
    <property type="match status" value="1"/>
</dbReference>
<evidence type="ECO:0000313" key="4">
    <source>
        <dbReference type="EMBL" id="KOO29545.1"/>
    </source>
</evidence>
<comment type="caution">
    <text evidence="4">The sequence shown here is derived from an EMBL/GenBank/DDBJ whole genome shotgun (WGS) entry which is preliminary data.</text>
</comment>
<keyword evidence="1" id="KW-0106">Calcium</keyword>
<keyword evidence="5" id="KW-1185">Reference proteome</keyword>
<organism evidence="4 5">
    <name type="scientific">Chrysochromulina tobinii</name>
    <dbReference type="NCBI Taxonomy" id="1460289"/>
    <lineage>
        <taxon>Eukaryota</taxon>
        <taxon>Haptista</taxon>
        <taxon>Haptophyta</taxon>
        <taxon>Prymnesiophyceae</taxon>
        <taxon>Prymnesiales</taxon>
        <taxon>Chrysochromulinaceae</taxon>
        <taxon>Chrysochromulina</taxon>
    </lineage>
</organism>